<reference evidence="5 6" key="1">
    <citation type="submission" date="2017-04" db="EMBL/GenBank/DDBJ databases">
        <authorList>
            <person name="Afonso C.L."/>
            <person name="Miller P.J."/>
            <person name="Scott M.A."/>
            <person name="Spackman E."/>
            <person name="Goraichik I."/>
            <person name="Dimitrov K.M."/>
            <person name="Suarez D.L."/>
            <person name="Swayne D.E."/>
        </authorList>
    </citation>
    <scope>NUCLEOTIDE SEQUENCE [LARGE SCALE GENOMIC DNA]</scope>
    <source>
        <strain evidence="5 6">USBA 355</strain>
    </source>
</reference>
<evidence type="ECO:0000256" key="2">
    <source>
        <dbReference type="ARBA" id="ARBA00023125"/>
    </source>
</evidence>
<keyword evidence="2" id="KW-0238">DNA-binding</keyword>
<dbReference type="PANTHER" id="PTHR46796">
    <property type="entry name" value="HTH-TYPE TRANSCRIPTIONAL ACTIVATOR RHAS-RELATED"/>
    <property type="match status" value="1"/>
</dbReference>
<dbReference type="SMART" id="SM00342">
    <property type="entry name" value="HTH_ARAC"/>
    <property type="match status" value="1"/>
</dbReference>
<proteinExistence type="predicted"/>
<dbReference type="PROSITE" id="PS01124">
    <property type="entry name" value="HTH_ARAC_FAMILY_2"/>
    <property type="match status" value="1"/>
</dbReference>
<dbReference type="PANTHER" id="PTHR46796:SF6">
    <property type="entry name" value="ARAC SUBFAMILY"/>
    <property type="match status" value="1"/>
</dbReference>
<evidence type="ECO:0000256" key="1">
    <source>
        <dbReference type="ARBA" id="ARBA00023015"/>
    </source>
</evidence>
<dbReference type="Gene3D" id="1.10.10.60">
    <property type="entry name" value="Homeodomain-like"/>
    <property type="match status" value="2"/>
</dbReference>
<dbReference type="RefSeq" id="WP_085126751.1">
    <property type="nucleotide sequence ID" value="NZ_FWZX01000044.1"/>
</dbReference>
<accession>A0A1Y6CQI9</accession>
<evidence type="ECO:0000313" key="6">
    <source>
        <dbReference type="Proteomes" id="UP000192917"/>
    </source>
</evidence>
<dbReference type="SUPFAM" id="SSF46689">
    <property type="entry name" value="Homeodomain-like"/>
    <property type="match status" value="2"/>
</dbReference>
<dbReference type="InterPro" id="IPR018062">
    <property type="entry name" value="HTH_AraC-typ_CS"/>
</dbReference>
<dbReference type="Pfam" id="PF12833">
    <property type="entry name" value="HTH_18"/>
    <property type="match status" value="1"/>
</dbReference>
<sequence length="293" mass="32208">MAETTLVDFTSEIASPVLSVTRRIARNGIVVSRCDIPVNPGTQIVTAQFALFMHESEPLDLICRLPESRRTEKYPVAAGHFHLSPADRAAHVGWTADKQSFVIAMENSFIERTIGNAFDGRVPEIRGRAALRDPAVEELIACLRRSLIDDSRCGGLCLDLVGTSLALRLFETYGENGRPPPSIRGGLGASRRRRIVDFIEAHLDEDIGLAALAAEAGLSPHHFGKAFKTTFGKPPCRYITERRIQKAKEMLMSDGASITEIALALGFSSHSHFTDVFRKMTGTTPSLFRRNCT</sequence>
<evidence type="ECO:0000256" key="3">
    <source>
        <dbReference type="ARBA" id="ARBA00023163"/>
    </source>
</evidence>
<dbReference type="InterPro" id="IPR018060">
    <property type="entry name" value="HTH_AraC"/>
</dbReference>
<protein>
    <submittedName>
        <fullName evidence="5">Transcriptional regulator, AraC family</fullName>
    </submittedName>
</protein>
<evidence type="ECO:0000313" key="5">
    <source>
        <dbReference type="EMBL" id="SMF81742.1"/>
    </source>
</evidence>
<keyword evidence="3" id="KW-0804">Transcription</keyword>
<dbReference type="PROSITE" id="PS00041">
    <property type="entry name" value="HTH_ARAC_FAMILY_1"/>
    <property type="match status" value="1"/>
</dbReference>
<gene>
    <name evidence="5" type="ORF">SAMN05428998_14442</name>
</gene>
<keyword evidence="1" id="KW-0805">Transcription regulation</keyword>
<dbReference type="GO" id="GO:0043565">
    <property type="term" value="F:sequence-specific DNA binding"/>
    <property type="evidence" value="ECO:0007669"/>
    <property type="project" value="InterPro"/>
</dbReference>
<name>A0A1Y6CQI9_9PROT</name>
<dbReference type="InterPro" id="IPR050204">
    <property type="entry name" value="AraC_XylS_family_regulators"/>
</dbReference>
<organism evidence="5 6">
    <name type="scientific">Tistlia consotensis USBA 355</name>
    <dbReference type="NCBI Taxonomy" id="560819"/>
    <lineage>
        <taxon>Bacteria</taxon>
        <taxon>Pseudomonadati</taxon>
        <taxon>Pseudomonadota</taxon>
        <taxon>Alphaproteobacteria</taxon>
        <taxon>Rhodospirillales</taxon>
        <taxon>Rhodovibrionaceae</taxon>
        <taxon>Tistlia</taxon>
    </lineage>
</organism>
<evidence type="ECO:0000259" key="4">
    <source>
        <dbReference type="PROSITE" id="PS01124"/>
    </source>
</evidence>
<dbReference type="AlphaFoldDB" id="A0A1Y6CQI9"/>
<dbReference type="PRINTS" id="PR00032">
    <property type="entry name" value="HTHARAC"/>
</dbReference>
<dbReference type="STRING" id="560819.SAMN05428998_14442"/>
<dbReference type="Proteomes" id="UP000192917">
    <property type="component" value="Unassembled WGS sequence"/>
</dbReference>
<dbReference type="InterPro" id="IPR020449">
    <property type="entry name" value="Tscrpt_reg_AraC-type_HTH"/>
</dbReference>
<dbReference type="InterPro" id="IPR009057">
    <property type="entry name" value="Homeodomain-like_sf"/>
</dbReference>
<dbReference type="EMBL" id="FWZX01000044">
    <property type="protein sequence ID" value="SMF81742.1"/>
    <property type="molecule type" value="Genomic_DNA"/>
</dbReference>
<feature type="domain" description="HTH araC/xylS-type" evidence="4">
    <location>
        <begin position="193"/>
        <end position="291"/>
    </location>
</feature>
<keyword evidence="6" id="KW-1185">Reference proteome</keyword>
<dbReference type="GO" id="GO:0003700">
    <property type="term" value="F:DNA-binding transcription factor activity"/>
    <property type="evidence" value="ECO:0007669"/>
    <property type="project" value="InterPro"/>
</dbReference>